<organism evidence="1 2">
    <name type="scientific">Dickeya lacustris</name>
    <dbReference type="NCBI Taxonomy" id="2259638"/>
    <lineage>
        <taxon>Bacteria</taxon>
        <taxon>Pseudomonadati</taxon>
        <taxon>Pseudomonadota</taxon>
        <taxon>Gammaproteobacteria</taxon>
        <taxon>Enterobacterales</taxon>
        <taxon>Pectobacteriaceae</taxon>
        <taxon>Dickeya</taxon>
    </lineage>
</organism>
<proteinExistence type="predicted"/>
<evidence type="ECO:0000313" key="1">
    <source>
        <dbReference type="EMBL" id="WFN55638.1"/>
    </source>
</evidence>
<gene>
    <name evidence="1" type="ORF">O1Q98_19015</name>
</gene>
<accession>A0ABY8G6Q0</accession>
<protein>
    <submittedName>
        <fullName evidence="1">Uncharacterized protein</fullName>
    </submittedName>
</protein>
<sequence>MPADLIPRTKQRDRALPRLTLSCDRRGQSRVTTCAPGGVKNVVTNVEPAPVEGCSSGQEKINILI</sequence>
<name>A0ABY8G6Q0_9GAMM</name>
<evidence type="ECO:0000313" key="2">
    <source>
        <dbReference type="Proteomes" id="UP001219630"/>
    </source>
</evidence>
<dbReference type="Proteomes" id="UP001219630">
    <property type="component" value="Chromosome"/>
</dbReference>
<reference evidence="1 2" key="1">
    <citation type="submission" date="2022-12" db="EMBL/GenBank/DDBJ databases">
        <title>Complete genome sequencing of Dickeya lacustris type strain LMG30899.</title>
        <authorList>
            <person name="Dobhal S."/>
            <person name="Arizala D."/>
            <person name="Arif M."/>
        </authorList>
    </citation>
    <scope>NUCLEOTIDE SEQUENCE [LARGE SCALE GENOMIC DNA]</scope>
    <source>
        <strain evidence="1 2">LMG30899</strain>
    </source>
</reference>
<dbReference type="EMBL" id="CP114280">
    <property type="protein sequence ID" value="WFN55638.1"/>
    <property type="molecule type" value="Genomic_DNA"/>
</dbReference>
<keyword evidence="2" id="KW-1185">Reference proteome</keyword>
<dbReference type="RefSeq" id="WP_125259981.1">
    <property type="nucleotide sequence ID" value="NZ_CP114280.1"/>
</dbReference>